<dbReference type="InterPro" id="IPR050091">
    <property type="entry name" value="PKS_NRPS_Biosynth_Enz"/>
</dbReference>
<dbReference type="Gene3D" id="3.40.366.10">
    <property type="entry name" value="Malonyl-Coenzyme A Acyl Carrier Protein, domain 2"/>
    <property type="match status" value="1"/>
</dbReference>
<dbReference type="InterPro" id="IPR036291">
    <property type="entry name" value="NAD(P)-bd_dom_sf"/>
</dbReference>
<comment type="pathway">
    <text evidence="1">Antibiotic biosynthesis.</text>
</comment>
<evidence type="ECO:0000256" key="1">
    <source>
        <dbReference type="ARBA" id="ARBA00004792"/>
    </source>
</evidence>
<feature type="non-terminal residue" evidence="6">
    <location>
        <position position="412"/>
    </location>
</feature>
<dbReference type="SMART" id="SM00826">
    <property type="entry name" value="PKS_DH"/>
    <property type="match status" value="1"/>
</dbReference>
<dbReference type="Gene3D" id="3.30.70.3290">
    <property type="match status" value="1"/>
</dbReference>
<dbReference type="AlphaFoldDB" id="A0A1I4MPL3"/>
<proteinExistence type="predicted"/>
<dbReference type="Gene3D" id="3.10.129.10">
    <property type="entry name" value="Hotdog Thioesterase"/>
    <property type="match status" value="1"/>
</dbReference>
<evidence type="ECO:0000256" key="4">
    <source>
        <dbReference type="SAM" id="MobiDB-lite"/>
    </source>
</evidence>
<dbReference type="InterPro" id="IPR020807">
    <property type="entry name" value="PKS_DH"/>
</dbReference>
<feature type="non-terminal residue" evidence="6">
    <location>
        <position position="1"/>
    </location>
</feature>
<keyword evidence="7" id="KW-1185">Reference proteome</keyword>
<dbReference type="InterPro" id="IPR055123">
    <property type="entry name" value="SpnB-like_Rossmann"/>
</dbReference>
<dbReference type="InterPro" id="IPR001227">
    <property type="entry name" value="Ac_transferase_dom_sf"/>
</dbReference>
<feature type="region of interest" description="Disordered" evidence="4">
    <location>
        <begin position="165"/>
        <end position="189"/>
    </location>
</feature>
<dbReference type="Pfam" id="PF22953">
    <property type="entry name" value="SpnB_Rossmann"/>
    <property type="match status" value="1"/>
</dbReference>
<evidence type="ECO:0000256" key="3">
    <source>
        <dbReference type="ARBA" id="ARBA00023268"/>
    </source>
</evidence>
<evidence type="ECO:0000313" key="6">
    <source>
        <dbReference type="EMBL" id="SFM04965.1"/>
    </source>
</evidence>
<feature type="domain" description="Polyketide/metazoan fatty acid synthase-like dehydratase" evidence="5">
    <location>
        <begin position="95"/>
        <end position="248"/>
    </location>
</feature>
<dbReference type="PANTHER" id="PTHR43775">
    <property type="entry name" value="FATTY ACID SYNTHASE"/>
    <property type="match status" value="1"/>
</dbReference>
<dbReference type="SUPFAM" id="SSF51735">
    <property type="entry name" value="NAD(P)-binding Rossmann-fold domains"/>
    <property type="match status" value="1"/>
</dbReference>
<keyword evidence="2" id="KW-0808">Transferase</keyword>
<organism evidence="6 7">
    <name type="scientific">Streptomyces pini</name>
    <dbReference type="NCBI Taxonomy" id="1520580"/>
    <lineage>
        <taxon>Bacteria</taxon>
        <taxon>Bacillati</taxon>
        <taxon>Actinomycetota</taxon>
        <taxon>Actinomycetes</taxon>
        <taxon>Kitasatosporales</taxon>
        <taxon>Streptomycetaceae</taxon>
        <taxon>Streptomyces</taxon>
    </lineage>
</organism>
<dbReference type="Gene3D" id="3.40.50.720">
    <property type="entry name" value="NAD(P)-binding Rossmann-like Domain"/>
    <property type="match status" value="1"/>
</dbReference>
<dbReference type="EMBL" id="FOSG01000055">
    <property type="protein sequence ID" value="SFM04965.1"/>
    <property type="molecule type" value="Genomic_DNA"/>
</dbReference>
<dbReference type="Proteomes" id="UP000198928">
    <property type="component" value="Unassembled WGS sequence"/>
</dbReference>
<name>A0A1I4MPL3_9ACTN</name>
<evidence type="ECO:0000256" key="2">
    <source>
        <dbReference type="ARBA" id="ARBA00022679"/>
    </source>
</evidence>
<accession>A0A1I4MPL3</accession>
<evidence type="ECO:0000259" key="5">
    <source>
        <dbReference type="SMART" id="SM00826"/>
    </source>
</evidence>
<protein>
    <recommendedName>
        <fullName evidence="5">Polyketide/metazoan fatty acid synthase-like dehydratase domain-containing protein</fullName>
    </recommendedName>
</protein>
<keyword evidence="3" id="KW-0511">Multifunctional enzyme</keyword>
<feature type="region of interest" description="Disordered" evidence="4">
    <location>
        <begin position="111"/>
        <end position="130"/>
    </location>
</feature>
<dbReference type="GO" id="GO:0006633">
    <property type="term" value="P:fatty acid biosynthetic process"/>
    <property type="evidence" value="ECO:0007669"/>
    <property type="project" value="TreeGrafter"/>
</dbReference>
<reference evidence="7" key="1">
    <citation type="submission" date="2016-10" db="EMBL/GenBank/DDBJ databases">
        <authorList>
            <person name="Varghese N."/>
            <person name="Submissions S."/>
        </authorList>
    </citation>
    <scope>NUCLEOTIDE SEQUENCE [LARGE SCALE GENOMIC DNA]</scope>
    <source>
        <strain evidence="7">PL19</strain>
    </source>
</reference>
<sequence>LEVGPDPVLTPAVQRTLEEDGDDGRWTVIPARPEPAGLVTAVARAHTAGVRPDWRALFPAGTVPGELPTYAFGGRRYWLSQTPPTASAPAGGPRHPLLGGALELADGSTVHTGRLSSSAHPRLAGRPVGAEDLLPGEVPLVYRQHVPLRLPEDGGALDVQLTVGEPDEHGHRGVTVHSRPVPDSGARGRKPAWVRHAEGVLAAGPAPGPAESGPRPALHRLDWIRVPVPADAVSEPAAEPGTVFVRCVDEGSGDDPAARAHAAARQALEAVQGFLADDRSRGARIVLVTEGAVAVGDEGVGDPGAAAVWGLARAAQSEHPGRVVLLDTDGTEESRGAVEAALATGEPQLALRAGVAYVPRLVAVPAEPEAEPGTVGPLDPDGTVLVTGGTGTLGGVVARHLVVVHGVRRLLL</sequence>
<gene>
    <name evidence="6" type="ORF">SAMN05192584_1551</name>
</gene>
<evidence type="ECO:0000313" key="7">
    <source>
        <dbReference type="Proteomes" id="UP000198928"/>
    </source>
</evidence>
<dbReference type="GO" id="GO:0004312">
    <property type="term" value="F:fatty acid synthase activity"/>
    <property type="evidence" value="ECO:0007669"/>
    <property type="project" value="TreeGrafter"/>
</dbReference>
<dbReference type="PANTHER" id="PTHR43775:SF51">
    <property type="entry name" value="INACTIVE PHENOLPHTHIOCEROL SYNTHESIS POLYKETIDE SYNTHASE TYPE I PKS1-RELATED"/>
    <property type="match status" value="1"/>
</dbReference>